<feature type="region of interest" description="Disordered" evidence="8">
    <location>
        <begin position="403"/>
        <end position="422"/>
    </location>
</feature>
<dbReference type="Pfam" id="PF00078">
    <property type="entry name" value="RVT_1"/>
    <property type="match status" value="1"/>
</dbReference>
<dbReference type="Gene3D" id="1.10.340.70">
    <property type="match status" value="1"/>
</dbReference>
<feature type="compositionally biased region" description="Polar residues" evidence="8">
    <location>
        <begin position="475"/>
        <end position="492"/>
    </location>
</feature>
<evidence type="ECO:0000256" key="6">
    <source>
        <dbReference type="ARBA" id="ARBA00022801"/>
    </source>
</evidence>
<dbReference type="InterPro" id="IPR043128">
    <property type="entry name" value="Rev_trsase/Diguanyl_cyclase"/>
</dbReference>
<dbReference type="Gene3D" id="3.30.70.270">
    <property type="match status" value="2"/>
</dbReference>
<gene>
    <name evidence="10" type="ORF">VITISV_041793</name>
</gene>
<protein>
    <recommendedName>
        <fullName evidence="9">Reverse transcriptase domain-containing protein</fullName>
    </recommendedName>
</protein>
<keyword evidence="3" id="KW-0548">Nucleotidyltransferase</keyword>
<dbReference type="InterPro" id="IPR000477">
    <property type="entry name" value="RT_dom"/>
</dbReference>
<keyword evidence="6" id="KW-0378">Hydrolase</keyword>
<keyword evidence="7" id="KW-0695">RNA-directed DNA polymerase</keyword>
<evidence type="ECO:0000256" key="7">
    <source>
        <dbReference type="ARBA" id="ARBA00022918"/>
    </source>
</evidence>
<name>A5BRL6_VITVI</name>
<dbReference type="SUPFAM" id="SSF56672">
    <property type="entry name" value="DNA/RNA polymerases"/>
    <property type="match status" value="1"/>
</dbReference>
<keyword evidence="1" id="KW-0645">Protease</keyword>
<evidence type="ECO:0000256" key="8">
    <source>
        <dbReference type="SAM" id="MobiDB-lite"/>
    </source>
</evidence>
<evidence type="ECO:0000256" key="4">
    <source>
        <dbReference type="ARBA" id="ARBA00022722"/>
    </source>
</evidence>
<feature type="domain" description="Reverse transcriptase" evidence="9">
    <location>
        <begin position="1"/>
        <end position="208"/>
    </location>
</feature>
<dbReference type="PANTHER" id="PTHR24559">
    <property type="entry name" value="TRANSPOSON TY3-I GAG-POL POLYPROTEIN"/>
    <property type="match status" value="1"/>
</dbReference>
<dbReference type="Pfam" id="PF17921">
    <property type="entry name" value="Integrase_H2C2"/>
    <property type="match status" value="1"/>
</dbReference>
<dbReference type="InterPro" id="IPR041577">
    <property type="entry name" value="RT_RNaseH_2"/>
</dbReference>
<dbReference type="GO" id="GO:0003964">
    <property type="term" value="F:RNA-directed DNA polymerase activity"/>
    <property type="evidence" value="ECO:0007669"/>
    <property type="project" value="UniProtKB-KW"/>
</dbReference>
<organism evidence="10">
    <name type="scientific">Vitis vinifera</name>
    <name type="common">Grape</name>
    <dbReference type="NCBI Taxonomy" id="29760"/>
    <lineage>
        <taxon>Eukaryota</taxon>
        <taxon>Viridiplantae</taxon>
        <taxon>Streptophyta</taxon>
        <taxon>Embryophyta</taxon>
        <taxon>Tracheophyta</taxon>
        <taxon>Spermatophyta</taxon>
        <taxon>Magnoliopsida</taxon>
        <taxon>eudicotyledons</taxon>
        <taxon>Gunneridae</taxon>
        <taxon>Pentapetalae</taxon>
        <taxon>rosids</taxon>
        <taxon>Vitales</taxon>
        <taxon>Vitaceae</taxon>
        <taxon>Viteae</taxon>
        <taxon>Vitis</taxon>
    </lineage>
</organism>
<evidence type="ECO:0000256" key="1">
    <source>
        <dbReference type="ARBA" id="ARBA00022670"/>
    </source>
</evidence>
<proteinExistence type="predicted"/>
<feature type="region of interest" description="Disordered" evidence="8">
    <location>
        <begin position="475"/>
        <end position="501"/>
    </location>
</feature>
<feature type="region of interest" description="Disordered" evidence="8">
    <location>
        <begin position="18"/>
        <end position="41"/>
    </location>
</feature>
<sequence>MEFIPPLHLTGLTSFQLPNPSGRGLGASTRRDKKSSGMRLTNCSKPDSSEKFLIQIVCVDYTNLNNACPKDSFPLPRIDQIVDSTSGQGMLFFLDAFSGYHQIPMSPDDEEKTAFITPHDLYCYKVMPFGLKNAGATYQRLMTKIFKPLIGHSVEVYIDDIVVKSKTREQHILHLQEVFHLLRKYGMKLNPSKCAFGVSAGKFLGFMVSQRGIEVSPDQVKAVMETPPPRNKKELQRLTGKLVALGRFIARFTDELRPFFLAIRKAGTHGWTDSCQSALERIKHCLMQPPILSSPIPKEKLYMYLAVSEWAISAVLFRCPSPKEQKPIYYVNRALADLRPYFQAHPVIVLTDQPLRNILHKPDLTGRMLQWAIELSEFGIEFQPKLSMKGQVMTDFVLEYSRRPSQHHESSKQDGGLCELTEPHGHSALELGSYYNPQPGNIWSKPSGWDSLPLTMKQNMSLSCPDWTSPLLYPSPNSGSSATHNSCNSPNEQSKKYKRADNRRADALAGIAASLLIKEAILLPIHVQTNPFVSEISTCNTIEAPQADDQEWMYDITKYIRTGTLPGDLKQAHKVRVQVARHSEAQYVLAELHEGICGNHSGGRSLAHRAHSQGYYWPTMKKDAVAYVKRCDKC</sequence>
<evidence type="ECO:0000259" key="9">
    <source>
        <dbReference type="PROSITE" id="PS50878"/>
    </source>
</evidence>
<keyword evidence="2" id="KW-0808">Transferase</keyword>
<accession>A5BRL6</accession>
<dbReference type="InterPro" id="IPR043502">
    <property type="entry name" value="DNA/RNA_pol_sf"/>
</dbReference>
<dbReference type="AlphaFoldDB" id="A5BRL6"/>
<reference evidence="10" key="1">
    <citation type="journal article" date="2007" name="PLoS ONE">
        <title>The first genome sequence of an elite grapevine cultivar (Pinot noir Vitis vinifera L.): coping with a highly heterozygous genome.</title>
        <authorList>
            <person name="Velasco R."/>
            <person name="Zharkikh A."/>
            <person name="Troggio M."/>
            <person name="Cartwright D.A."/>
            <person name="Cestaro A."/>
            <person name="Pruss D."/>
            <person name="Pindo M."/>
            <person name="FitzGerald L.M."/>
            <person name="Vezzulli S."/>
            <person name="Reid J."/>
            <person name="Malacarne G."/>
            <person name="Iliev D."/>
            <person name="Coppola G."/>
            <person name="Wardell B."/>
            <person name="Micheletti D."/>
            <person name="Macalma T."/>
            <person name="Facci M."/>
            <person name="Mitchell J.T."/>
            <person name="Perazzolli M."/>
            <person name="Eldredge G."/>
            <person name="Gatto P."/>
            <person name="Oyzerski R."/>
            <person name="Moretto M."/>
            <person name="Gutin N."/>
            <person name="Stefanini M."/>
            <person name="Chen Y."/>
            <person name="Segala C."/>
            <person name="Davenport C."/>
            <person name="Dematte L."/>
            <person name="Mraz A."/>
            <person name="Battilana J."/>
            <person name="Stormo K."/>
            <person name="Costa F."/>
            <person name="Tao Q."/>
            <person name="Si-Ammour A."/>
            <person name="Harkins T."/>
            <person name="Lackey A."/>
            <person name="Perbost C."/>
            <person name="Taillon B."/>
            <person name="Stella A."/>
            <person name="Solovyev V."/>
            <person name="Fawcett J.A."/>
            <person name="Sterck L."/>
            <person name="Vandepoele K."/>
            <person name="Grando S.M."/>
            <person name="Toppo S."/>
            <person name="Moser C."/>
            <person name="Lanchbury J."/>
            <person name="Bogden R."/>
            <person name="Skolnick M."/>
            <person name="Sgaramella V."/>
            <person name="Bhatnagar S.K."/>
            <person name="Fontana P."/>
            <person name="Gutin A."/>
            <person name="Van de Peer Y."/>
            <person name="Salamini F."/>
            <person name="Viola R."/>
        </authorList>
    </citation>
    <scope>NUCLEOTIDE SEQUENCE</scope>
</reference>
<keyword evidence="4" id="KW-0540">Nuclease</keyword>
<evidence type="ECO:0000313" key="10">
    <source>
        <dbReference type="EMBL" id="CAN63761.1"/>
    </source>
</evidence>
<dbReference type="Pfam" id="PF17919">
    <property type="entry name" value="RT_RNaseH_2"/>
    <property type="match status" value="1"/>
</dbReference>
<dbReference type="GO" id="GO:0004519">
    <property type="term" value="F:endonuclease activity"/>
    <property type="evidence" value="ECO:0007669"/>
    <property type="project" value="UniProtKB-KW"/>
</dbReference>
<dbReference type="FunFam" id="3.10.10.10:FF:000007">
    <property type="entry name" value="Retrovirus-related Pol polyprotein from transposon 17.6-like Protein"/>
    <property type="match status" value="1"/>
</dbReference>
<dbReference type="InterPro" id="IPR053134">
    <property type="entry name" value="RNA-dir_DNA_polymerase"/>
</dbReference>
<dbReference type="InterPro" id="IPR041588">
    <property type="entry name" value="Integrase_H2C2"/>
</dbReference>
<dbReference type="GO" id="GO:0008233">
    <property type="term" value="F:peptidase activity"/>
    <property type="evidence" value="ECO:0007669"/>
    <property type="project" value="UniProtKB-KW"/>
</dbReference>
<dbReference type="GO" id="GO:0006508">
    <property type="term" value="P:proteolysis"/>
    <property type="evidence" value="ECO:0007669"/>
    <property type="project" value="UniProtKB-KW"/>
</dbReference>
<evidence type="ECO:0000256" key="2">
    <source>
        <dbReference type="ARBA" id="ARBA00022679"/>
    </source>
</evidence>
<dbReference type="PROSITE" id="PS50878">
    <property type="entry name" value="RT_POL"/>
    <property type="match status" value="1"/>
</dbReference>
<dbReference type="Gene3D" id="3.10.10.10">
    <property type="entry name" value="HIV Type 1 Reverse Transcriptase, subunit A, domain 1"/>
    <property type="match status" value="1"/>
</dbReference>
<dbReference type="EMBL" id="AM468519">
    <property type="protein sequence ID" value="CAN63761.1"/>
    <property type="molecule type" value="Genomic_DNA"/>
</dbReference>
<dbReference type="CDD" id="cd01647">
    <property type="entry name" value="RT_LTR"/>
    <property type="match status" value="1"/>
</dbReference>
<evidence type="ECO:0000256" key="3">
    <source>
        <dbReference type="ARBA" id="ARBA00022695"/>
    </source>
</evidence>
<dbReference type="PANTHER" id="PTHR24559:SF431">
    <property type="entry name" value="RNA-DIRECTED DNA POLYMERASE HOMOLOG"/>
    <property type="match status" value="1"/>
</dbReference>
<keyword evidence="5" id="KW-0255">Endonuclease</keyword>
<feature type="compositionally biased region" description="Basic and acidic residues" evidence="8">
    <location>
        <begin position="403"/>
        <end position="412"/>
    </location>
</feature>
<evidence type="ECO:0000256" key="5">
    <source>
        <dbReference type="ARBA" id="ARBA00022759"/>
    </source>
</evidence>